<dbReference type="Gene3D" id="3.10.450.40">
    <property type="match status" value="1"/>
</dbReference>
<comment type="caution">
    <text evidence="2">The sequence shown here is derived from an EMBL/GenBank/DDBJ whole genome shotgun (WGS) entry which is preliminary data.</text>
</comment>
<accession>A0A369UQM5</accession>
<protein>
    <submittedName>
        <fullName evidence="2">Baseplate protein</fullName>
    </submittedName>
</protein>
<dbReference type="SUPFAM" id="SSF160719">
    <property type="entry name" value="gpW/gp25-like"/>
    <property type="match status" value="1"/>
</dbReference>
<feature type="domain" description="IraD/Gp25-like" evidence="1">
    <location>
        <begin position="29"/>
        <end position="119"/>
    </location>
</feature>
<reference evidence="2 3" key="1">
    <citation type="submission" date="2018-07" db="EMBL/GenBank/DDBJ databases">
        <title>Dyella tabacisoli L4-6T, whole genome shotgun sequence.</title>
        <authorList>
            <person name="Zhou X.-K."/>
            <person name="Li W.-J."/>
            <person name="Duan Y.-Q."/>
        </authorList>
    </citation>
    <scope>NUCLEOTIDE SEQUENCE [LARGE SCALE GENOMIC DNA]</scope>
    <source>
        <strain evidence="2 3">L4-6</strain>
    </source>
</reference>
<dbReference type="InterPro" id="IPR007048">
    <property type="entry name" value="IraD/Gp25-like"/>
</dbReference>
<dbReference type="EMBL" id="QQAH01000001">
    <property type="protein sequence ID" value="RDD83064.1"/>
    <property type="molecule type" value="Genomic_DNA"/>
</dbReference>
<evidence type="ECO:0000313" key="3">
    <source>
        <dbReference type="Proteomes" id="UP000253782"/>
    </source>
</evidence>
<dbReference type="OrthoDB" id="9802846at2"/>
<evidence type="ECO:0000313" key="2">
    <source>
        <dbReference type="EMBL" id="RDD83064.1"/>
    </source>
</evidence>
<dbReference type="RefSeq" id="WP_114843453.1">
    <property type="nucleotide sequence ID" value="NZ_JBHSPE010000001.1"/>
</dbReference>
<dbReference type="AlphaFoldDB" id="A0A369UQM5"/>
<proteinExistence type="predicted"/>
<sequence>MSDDTREFLGIGWKFPLQVTASGSVAQSRYEQRIEESIYLILSTARGERVMLSDFGCGIHELVFAPNNAATRSRVVQGVRKALTAYERRIDVLDVNADSSSGQDNLLLIRINYRIRINNALGNLVYPFYIQEAA</sequence>
<name>A0A369UQM5_9GAMM</name>
<dbReference type="Pfam" id="PF04965">
    <property type="entry name" value="GPW_gp25"/>
    <property type="match status" value="1"/>
</dbReference>
<gene>
    <name evidence="2" type="ORF">DVJ77_00090</name>
</gene>
<evidence type="ECO:0000259" key="1">
    <source>
        <dbReference type="Pfam" id="PF04965"/>
    </source>
</evidence>
<keyword evidence="3" id="KW-1185">Reference proteome</keyword>
<organism evidence="2 3">
    <name type="scientific">Dyella tabacisoli</name>
    <dbReference type="NCBI Taxonomy" id="2282381"/>
    <lineage>
        <taxon>Bacteria</taxon>
        <taxon>Pseudomonadati</taxon>
        <taxon>Pseudomonadota</taxon>
        <taxon>Gammaproteobacteria</taxon>
        <taxon>Lysobacterales</taxon>
        <taxon>Rhodanobacteraceae</taxon>
        <taxon>Dyella</taxon>
    </lineage>
</organism>
<dbReference type="Proteomes" id="UP000253782">
    <property type="component" value="Unassembled WGS sequence"/>
</dbReference>